<feature type="region of interest" description="Disordered" evidence="1">
    <location>
        <begin position="167"/>
        <end position="195"/>
    </location>
</feature>
<reference evidence="2 3" key="1">
    <citation type="submission" date="2016-10" db="EMBL/GenBank/DDBJ databases">
        <title>Proteomics and genomics reveal pathogen-plant mechanisms compatible with a hemibiotrophic lifestyle of Diplodia corticola.</title>
        <authorList>
            <person name="Fernandes I."/>
            <person name="De Jonge R."/>
            <person name="Van De Peer Y."/>
            <person name="Devreese B."/>
            <person name="Alves A."/>
            <person name="Esteves A.C."/>
        </authorList>
    </citation>
    <scope>NUCLEOTIDE SEQUENCE [LARGE SCALE GENOMIC DNA]</scope>
    <source>
        <strain evidence="2 3">CBS 112549</strain>
    </source>
</reference>
<dbReference type="EMBL" id="MNUE01000023">
    <property type="protein sequence ID" value="OJD34368.1"/>
    <property type="molecule type" value="Genomic_DNA"/>
</dbReference>
<protein>
    <submittedName>
        <fullName evidence="2">Uncharacterized protein</fullName>
    </submittedName>
</protein>
<gene>
    <name evidence="2" type="ORF">BKCO1_2300053</name>
</gene>
<dbReference type="OrthoDB" id="6365676at2759"/>
<accession>A0A1J9R171</accession>
<keyword evidence="3" id="KW-1185">Reference proteome</keyword>
<dbReference type="STRING" id="236234.A0A1J9R171"/>
<evidence type="ECO:0000313" key="3">
    <source>
        <dbReference type="Proteomes" id="UP000183809"/>
    </source>
</evidence>
<comment type="caution">
    <text evidence="2">The sequence shown here is derived from an EMBL/GenBank/DDBJ whole genome shotgun (WGS) entry which is preliminary data.</text>
</comment>
<proteinExistence type="predicted"/>
<name>A0A1J9R171_9PEZI</name>
<sequence length="195" mass="21945">MAPHMDHLSVFPKLNTAFDQLWNLEEFVSCGSFPNLWWTLWPGLKKLALTATTLEDLNDTLSKEDVMEDLECMLLANPSFSTPSSRRLFFHRTAQSNTSITILHQNDGFRTRWSAADLWLSMGMGELANGARDHRDECLESFCLPLDHTLRRDWLLSKALRGELWTAGEDHESPSGLDAPLPESAPSALVTSDQA</sequence>
<evidence type="ECO:0000313" key="2">
    <source>
        <dbReference type="EMBL" id="OJD34368.1"/>
    </source>
</evidence>
<dbReference type="Proteomes" id="UP000183809">
    <property type="component" value="Unassembled WGS sequence"/>
</dbReference>
<organism evidence="2 3">
    <name type="scientific">Diplodia corticola</name>
    <dbReference type="NCBI Taxonomy" id="236234"/>
    <lineage>
        <taxon>Eukaryota</taxon>
        <taxon>Fungi</taxon>
        <taxon>Dikarya</taxon>
        <taxon>Ascomycota</taxon>
        <taxon>Pezizomycotina</taxon>
        <taxon>Dothideomycetes</taxon>
        <taxon>Dothideomycetes incertae sedis</taxon>
        <taxon>Botryosphaeriales</taxon>
        <taxon>Botryosphaeriaceae</taxon>
        <taxon>Diplodia</taxon>
    </lineage>
</organism>
<dbReference type="AlphaFoldDB" id="A0A1J9R171"/>
<evidence type="ECO:0000256" key="1">
    <source>
        <dbReference type="SAM" id="MobiDB-lite"/>
    </source>
</evidence>
<dbReference type="RefSeq" id="XP_020130628.1">
    <property type="nucleotide sequence ID" value="XM_020273003.1"/>
</dbReference>
<dbReference type="GeneID" id="31013263"/>